<dbReference type="RefSeq" id="WP_188336732.1">
    <property type="nucleotide sequence ID" value="NZ_CP061281.1"/>
</dbReference>
<accession>A0A7H1B5I5</accession>
<feature type="transmembrane region" description="Helical" evidence="1">
    <location>
        <begin position="337"/>
        <end position="355"/>
    </location>
</feature>
<reference evidence="2 3" key="1">
    <citation type="submission" date="2020-09" db="EMBL/GenBank/DDBJ databases">
        <title>A novel species.</title>
        <authorList>
            <person name="Gao J."/>
        </authorList>
    </citation>
    <scope>NUCLEOTIDE SEQUENCE [LARGE SCALE GENOMIC DNA]</scope>
    <source>
        <strain evidence="2 3">CRXT-Y-14</strain>
    </source>
</reference>
<protein>
    <submittedName>
        <fullName evidence="2">Uncharacterized protein</fullName>
    </submittedName>
</protein>
<evidence type="ECO:0000313" key="2">
    <source>
        <dbReference type="EMBL" id="QNS03990.1"/>
    </source>
</evidence>
<dbReference type="Proteomes" id="UP000516428">
    <property type="component" value="Chromosome"/>
</dbReference>
<evidence type="ECO:0000313" key="3">
    <source>
        <dbReference type="Proteomes" id="UP000516428"/>
    </source>
</evidence>
<keyword evidence="1" id="KW-0472">Membrane</keyword>
<evidence type="ECO:0000256" key="1">
    <source>
        <dbReference type="SAM" id="Phobius"/>
    </source>
</evidence>
<dbReference type="AlphaFoldDB" id="A0A7H1B5I5"/>
<keyword evidence="1" id="KW-0812">Transmembrane</keyword>
<organism evidence="2 3">
    <name type="scientific">Streptomyces xanthii</name>
    <dbReference type="NCBI Taxonomy" id="2768069"/>
    <lineage>
        <taxon>Bacteria</taxon>
        <taxon>Bacillati</taxon>
        <taxon>Actinomycetota</taxon>
        <taxon>Actinomycetes</taxon>
        <taxon>Kitasatosporales</taxon>
        <taxon>Streptomycetaceae</taxon>
        <taxon>Streptomyces</taxon>
    </lineage>
</organism>
<keyword evidence="3" id="KW-1185">Reference proteome</keyword>
<feature type="transmembrane region" description="Helical" evidence="1">
    <location>
        <begin position="291"/>
        <end position="316"/>
    </location>
</feature>
<dbReference type="EMBL" id="CP061281">
    <property type="protein sequence ID" value="QNS03990.1"/>
    <property type="molecule type" value="Genomic_DNA"/>
</dbReference>
<dbReference type="KEGG" id="sxn:IAG42_10385"/>
<name>A0A7H1B5I5_9ACTN</name>
<sequence>MTLAVEADDLHSYARLVRRAGEDCGNGLTYLDKSTSIGFSVSGEAWNLVIGDHAEKVRQATDVLSRFGVILRGSEKELRKSASWYRTVDLGRARALDATYPGAGATRPVVRPRPHGGADFGDVRDASGRLVSGGGGDSWVSGHARELAFAPVNKGVGSLLDLGSISALANEGLKYAFDFDVLGTVANWLVGDWQEYSDCADAWNCLGNMCADAAENLRHGNEVLGLSWRGNAADAAWMYFDRTAAKFDTARDAFHSLRDDYVGVAEIVFSFADFVKGAVARLCDEAVEAAIAAAASAAVAVSGVGILGSFVGAAIAAERVAAMVKTYGELVDRYESLLLALTAALGVAGIATVTLCNELKRFPVIGGSYDNKLV</sequence>
<keyword evidence="1" id="KW-1133">Transmembrane helix</keyword>
<proteinExistence type="predicted"/>
<gene>
    <name evidence="2" type="ORF">IAG42_10385</name>
</gene>